<sequence>MKIFIEPNDVLMFRDGKPFSGGDDHYARGTFPPSPSTFYGALRSKILSEKYPQYESFKDGNVPEGVKKEIGTPSEQGSLTLQHFSLAKRVDGAIHPIFPVPKDVVKIKGMDEKIVFILKPEESLNNKISCNFPFASLVPLWLKTEIPIEEVNGFLSLQAMSAYLCGNVPDEIMKSDRLYKKDERVGIKKDRTRKAAATGALYSVEYFRFAKEIGFAVELGGVEKFPQEGLLRLGGDHRSAFYQESSFSLPDKGKVKNKIKDTGQFKIVFLTPAIFDKGWLPDWIDTESGIGTVNNITLKLISAALDKPVHIGGFDIVKKTPKDMKKAVSAGSVFFFSIEKRQY</sequence>
<dbReference type="Gene3D" id="3.30.70.2940">
    <property type="match status" value="1"/>
</dbReference>
<dbReference type="EMBL" id="AYTS01000126">
    <property type="protein sequence ID" value="OOP55638.1"/>
    <property type="molecule type" value="Genomic_DNA"/>
</dbReference>
<dbReference type="AlphaFoldDB" id="A0A1V4AR82"/>
<comment type="caution">
    <text evidence="1">The sequence shown here is derived from an EMBL/GenBank/DDBJ whole genome shotgun (WGS) entry which is preliminary data.</text>
</comment>
<protein>
    <submittedName>
        <fullName evidence="1">Type III-B CRISPR module-associated protein Cmr3</fullName>
    </submittedName>
</protein>
<gene>
    <name evidence="1" type="ORF">AYP45_13375</name>
</gene>
<dbReference type="InterPro" id="IPR019117">
    <property type="entry name" value="CRISPR-assoc_protein_Cmr3"/>
</dbReference>
<evidence type="ECO:0000313" key="1">
    <source>
        <dbReference type="EMBL" id="OOP55638.1"/>
    </source>
</evidence>
<dbReference type="InterPro" id="IPR010165">
    <property type="entry name" value="CRISPR-Cmr3_IIIB"/>
</dbReference>
<evidence type="ECO:0000313" key="2">
    <source>
        <dbReference type="Proteomes" id="UP000189681"/>
    </source>
</evidence>
<dbReference type="Proteomes" id="UP000189681">
    <property type="component" value="Unassembled WGS sequence"/>
</dbReference>
<dbReference type="STRING" id="1004156.AYP45_13375"/>
<name>A0A1V4AR82_9BACT</name>
<dbReference type="Gene3D" id="2.60.40.4350">
    <property type="match status" value="1"/>
</dbReference>
<reference evidence="1 2" key="1">
    <citation type="journal article" date="2017" name="Water Res.">
        <title>Discovery and metagenomic analysis of an anammox bacterial enrichment related to Candidatus "Brocadia caroliniensis" in a full-scale glycerol-fed nitritation-denitritation separate centrate treatment process.</title>
        <authorList>
            <person name="Park H."/>
            <person name="Brotto A.C."/>
            <person name="van Loosdrecht M.C."/>
            <person name="Chandran K."/>
        </authorList>
    </citation>
    <scope>NUCLEOTIDE SEQUENCE [LARGE SCALE GENOMIC DNA]</scope>
    <source>
        <strain evidence="1">26THWARD</strain>
    </source>
</reference>
<proteinExistence type="predicted"/>
<dbReference type="Pfam" id="PF09700">
    <property type="entry name" value="Cas_Cmr3"/>
    <property type="match status" value="1"/>
</dbReference>
<dbReference type="NCBIfam" id="TIGR01888">
    <property type="entry name" value="cas_cmr3"/>
    <property type="match status" value="1"/>
</dbReference>
<organism evidence="1 2">
    <name type="scientific">Candidatus Brocadia carolinensis</name>
    <dbReference type="NCBI Taxonomy" id="1004156"/>
    <lineage>
        <taxon>Bacteria</taxon>
        <taxon>Pseudomonadati</taxon>
        <taxon>Planctomycetota</taxon>
        <taxon>Candidatus Brocadiia</taxon>
        <taxon>Candidatus Brocadiales</taxon>
        <taxon>Candidatus Brocadiaceae</taxon>
        <taxon>Candidatus Brocadia</taxon>
    </lineage>
</organism>
<accession>A0A1V4AR82</accession>